<sequence length="174" mass="18983">MSNPLERLVQYVWQRKPIVLAHHPSCAYYSHHTFELYGAQLCLGCFVVYPVGLVSLSLLSLLYLVVPGVFAVPTVALYAVAGALAAPLLVSKALLDVRSIRWRMLTKALLAVGLAVAALPPLFRPGDRLVGAVLFVGFLVPYVGYKGVTALDDCEGCPELEDRPHCSGLEFEWD</sequence>
<keyword evidence="1" id="KW-1133">Transmembrane helix</keyword>
<evidence type="ECO:0000256" key="1">
    <source>
        <dbReference type="SAM" id="Phobius"/>
    </source>
</evidence>
<protein>
    <recommendedName>
        <fullName evidence="4">DUF2085 domain-containing protein</fullName>
    </recommendedName>
</protein>
<evidence type="ECO:0008006" key="4">
    <source>
        <dbReference type="Google" id="ProtNLM"/>
    </source>
</evidence>
<dbReference type="AlphaFoldDB" id="A0A1G9UUY2"/>
<feature type="transmembrane region" description="Helical" evidence="1">
    <location>
        <begin position="129"/>
        <end position="145"/>
    </location>
</feature>
<proteinExistence type="predicted"/>
<name>A0A1G9UUY2_9EURY</name>
<reference evidence="2 3" key="1">
    <citation type="submission" date="2016-10" db="EMBL/GenBank/DDBJ databases">
        <authorList>
            <person name="de Groot N.N."/>
        </authorList>
    </citation>
    <scope>NUCLEOTIDE SEQUENCE [LARGE SCALE GENOMIC DNA]</scope>
    <source>
        <strain evidence="3">EB21,IBRC-M 10013,KCTC 4048</strain>
    </source>
</reference>
<dbReference type="EMBL" id="FNIA01000005">
    <property type="protein sequence ID" value="SDM63723.1"/>
    <property type="molecule type" value="Genomic_DNA"/>
</dbReference>
<dbReference type="Proteomes" id="UP000199370">
    <property type="component" value="Unassembled WGS sequence"/>
</dbReference>
<feature type="transmembrane region" description="Helical" evidence="1">
    <location>
        <begin position="102"/>
        <end position="123"/>
    </location>
</feature>
<organism evidence="2 3">
    <name type="scientific">Haloarchaeobius iranensis</name>
    <dbReference type="NCBI Taxonomy" id="996166"/>
    <lineage>
        <taxon>Archaea</taxon>
        <taxon>Methanobacteriati</taxon>
        <taxon>Methanobacteriota</taxon>
        <taxon>Stenosarchaea group</taxon>
        <taxon>Halobacteria</taxon>
        <taxon>Halobacteriales</taxon>
        <taxon>Halorubellaceae</taxon>
        <taxon>Haloarchaeobius</taxon>
    </lineage>
</organism>
<evidence type="ECO:0000313" key="2">
    <source>
        <dbReference type="EMBL" id="SDM63723.1"/>
    </source>
</evidence>
<feature type="transmembrane region" description="Helical" evidence="1">
    <location>
        <begin position="70"/>
        <end position="90"/>
    </location>
</feature>
<dbReference type="OrthoDB" id="275494at2157"/>
<feature type="transmembrane region" description="Helical" evidence="1">
    <location>
        <begin position="41"/>
        <end position="64"/>
    </location>
</feature>
<evidence type="ECO:0000313" key="3">
    <source>
        <dbReference type="Proteomes" id="UP000199370"/>
    </source>
</evidence>
<keyword evidence="1" id="KW-0812">Transmembrane</keyword>
<dbReference type="RefSeq" id="WP_089732036.1">
    <property type="nucleotide sequence ID" value="NZ_FNIA01000005.1"/>
</dbReference>
<keyword evidence="3" id="KW-1185">Reference proteome</keyword>
<gene>
    <name evidence="2" type="ORF">SAMN05192554_10520</name>
</gene>
<keyword evidence="1" id="KW-0472">Membrane</keyword>
<accession>A0A1G9UUY2</accession>